<feature type="region of interest" description="Disordered" evidence="1">
    <location>
        <begin position="511"/>
        <end position="584"/>
    </location>
</feature>
<feature type="region of interest" description="Disordered" evidence="1">
    <location>
        <begin position="599"/>
        <end position="681"/>
    </location>
</feature>
<dbReference type="PANTHER" id="PTHR46857:SF2">
    <property type="entry name" value="F-BOX ONLY PROTEIN 16"/>
    <property type="match status" value="1"/>
</dbReference>
<keyword evidence="2" id="KW-0732">Signal</keyword>
<feature type="compositionally biased region" description="Low complexity" evidence="1">
    <location>
        <begin position="546"/>
        <end position="562"/>
    </location>
</feature>
<organism evidence="4 5">
    <name type="scientific">Phasianus colchicus</name>
    <name type="common">Common pheasant</name>
    <dbReference type="NCBI Taxonomy" id="9054"/>
    <lineage>
        <taxon>Eukaryota</taxon>
        <taxon>Metazoa</taxon>
        <taxon>Chordata</taxon>
        <taxon>Craniata</taxon>
        <taxon>Vertebrata</taxon>
        <taxon>Euteleostomi</taxon>
        <taxon>Archelosauria</taxon>
        <taxon>Archosauria</taxon>
        <taxon>Dinosauria</taxon>
        <taxon>Saurischia</taxon>
        <taxon>Theropoda</taxon>
        <taxon>Coelurosauria</taxon>
        <taxon>Aves</taxon>
        <taxon>Neognathae</taxon>
        <taxon>Galloanserae</taxon>
        <taxon>Galliformes</taxon>
        <taxon>Phasianidae</taxon>
        <taxon>Phasianinae</taxon>
        <taxon>Phasianus</taxon>
    </lineage>
</organism>
<dbReference type="SUPFAM" id="SSF81383">
    <property type="entry name" value="F-box domain"/>
    <property type="match status" value="1"/>
</dbReference>
<dbReference type="PANTHER" id="PTHR46857">
    <property type="entry name" value="EPITHELIAL CELL-TRANSFORMING SEQUENCE 2 ONCOGENE-LIKE"/>
    <property type="match status" value="1"/>
</dbReference>
<keyword evidence="5" id="KW-1185">Reference proteome</keyword>
<evidence type="ECO:0000313" key="4">
    <source>
        <dbReference type="Ensembl" id="ENSPCLP00000014235.1"/>
    </source>
</evidence>
<feature type="compositionally biased region" description="Low complexity" evidence="1">
    <location>
        <begin position="125"/>
        <end position="137"/>
    </location>
</feature>
<feature type="domain" description="F-box" evidence="3">
    <location>
        <begin position="333"/>
        <end position="379"/>
    </location>
</feature>
<dbReference type="Gene3D" id="1.20.1280.50">
    <property type="match status" value="1"/>
</dbReference>
<sequence>MLLSFWCLPAWAHLCSGIPRNSSSTSLRRSSRRASSHPRRSAEGTRSRHRPPRREEKAGRWEQHLPPPRGMRSPSARSSARRTPHGRPPLPGVPALCELRSGRKRDIPEGKPRPLRPVPNPAVTSARGPAAAAPLLPSGGGGRQRPRLRPARPRRSARPRPAPPPRPLSHSASPRRSSRTNQSEPGRLLGKDTPPSPLAGCDWLAASRAAVAIATGSGLAGGAGGAARGRGGGVGAYKTLVDSPSHLSMAFATSKNMNSPKLQIKMSTWTPLNNPLMNEQVFEERRALFRKWFIKWTDGQRQKILVDQLELCSLSLQKFCAKQLQDRIPIEALDFTMKLPRVLSLYIFSFLDPRSLCRCAQVSWHWKNLSELDQLWMKKCLRFGWYINFIPTPFEQGIWKRHYIEMVKELHVTRPKTASKDESVVTEVQKVRSNTPEAKPSAPEKKTRKKKKEIPPWRSPDKCPKDTMRFNCLNNYDPIEQARQACMGTWSSAPHLLLVCSRTGGIPHSRLVFSSHGSSSDSKRKKGGGETPDLSRQAAEKKKKAGCGSKKLQKSTSLLSLTEDLGSTQKRPSRPSWATSQPIGNLPYREAAKNLAQSSQFNAGIRPAPVRAPVPKPRAREKKDFTEMTTMSPCSPQCEAQPGLIPPSNNDLVQAKEGSEASVSMEQKLTCLDGGDNISVA</sequence>
<feature type="compositionally biased region" description="Polar residues" evidence="1">
    <location>
        <begin position="565"/>
        <end position="583"/>
    </location>
</feature>
<feature type="signal peptide" evidence="2">
    <location>
        <begin position="1"/>
        <end position="17"/>
    </location>
</feature>
<feature type="chain" id="PRO_5025632761" evidence="2">
    <location>
        <begin position="18"/>
        <end position="681"/>
    </location>
</feature>
<dbReference type="InterPro" id="IPR001810">
    <property type="entry name" value="F-box_dom"/>
</dbReference>
<feature type="compositionally biased region" description="Basic and acidic residues" evidence="1">
    <location>
        <begin position="53"/>
        <end position="63"/>
    </location>
</feature>
<protein>
    <submittedName>
        <fullName evidence="4">F-box protein 16</fullName>
    </submittedName>
</protein>
<feature type="region of interest" description="Disordered" evidence="1">
    <location>
        <begin position="428"/>
        <end position="462"/>
    </location>
</feature>
<dbReference type="SMART" id="SM00256">
    <property type="entry name" value="FBOX"/>
    <property type="match status" value="1"/>
</dbReference>
<name>A0A669Q365_PHACC</name>
<dbReference type="PROSITE" id="PS50181">
    <property type="entry name" value="FBOX"/>
    <property type="match status" value="1"/>
</dbReference>
<feature type="compositionally biased region" description="Basic and acidic residues" evidence="1">
    <location>
        <begin position="100"/>
        <end position="112"/>
    </location>
</feature>
<evidence type="ECO:0000313" key="5">
    <source>
        <dbReference type="Proteomes" id="UP000472261"/>
    </source>
</evidence>
<dbReference type="Ensembl" id="ENSPCLT00000018893.1">
    <property type="protein sequence ID" value="ENSPCLP00000014235.1"/>
    <property type="gene ID" value="ENSPCLG00000011693.1"/>
</dbReference>
<dbReference type="InterPro" id="IPR036047">
    <property type="entry name" value="F-box-like_dom_sf"/>
</dbReference>
<proteinExistence type="predicted"/>
<dbReference type="Pfam" id="PF12937">
    <property type="entry name" value="F-box-like"/>
    <property type="match status" value="1"/>
</dbReference>
<dbReference type="Proteomes" id="UP000472261">
    <property type="component" value="Unplaced"/>
</dbReference>
<reference evidence="4" key="1">
    <citation type="submission" date="2025-08" db="UniProtKB">
        <authorList>
            <consortium name="Ensembl"/>
        </authorList>
    </citation>
    <scope>IDENTIFICATION</scope>
</reference>
<evidence type="ECO:0000259" key="3">
    <source>
        <dbReference type="PROSITE" id="PS50181"/>
    </source>
</evidence>
<dbReference type="InterPro" id="IPR052805">
    <property type="entry name" value="GEF_Ubiquitin-Prot_Reg"/>
</dbReference>
<dbReference type="AlphaFoldDB" id="A0A669Q365"/>
<reference evidence="4" key="2">
    <citation type="submission" date="2025-09" db="UniProtKB">
        <authorList>
            <consortium name="Ensembl"/>
        </authorList>
    </citation>
    <scope>IDENTIFICATION</scope>
</reference>
<feature type="compositionally biased region" description="Basic and acidic residues" evidence="1">
    <location>
        <begin position="453"/>
        <end position="462"/>
    </location>
</feature>
<feature type="region of interest" description="Disordered" evidence="1">
    <location>
        <begin position="18"/>
        <end position="195"/>
    </location>
</feature>
<accession>A0A669Q365</accession>
<feature type="compositionally biased region" description="Basic residues" evidence="1">
    <location>
        <begin position="144"/>
        <end position="158"/>
    </location>
</feature>
<evidence type="ECO:0000256" key="1">
    <source>
        <dbReference type="SAM" id="MobiDB-lite"/>
    </source>
</evidence>
<feature type="compositionally biased region" description="Basic residues" evidence="1">
    <location>
        <begin position="29"/>
        <end position="39"/>
    </location>
</feature>
<dbReference type="CDD" id="cd22172">
    <property type="entry name" value="F-box_FBXO16"/>
    <property type="match status" value="1"/>
</dbReference>
<evidence type="ECO:0000256" key="2">
    <source>
        <dbReference type="SAM" id="SignalP"/>
    </source>
</evidence>